<proteinExistence type="predicted"/>
<gene>
    <name evidence="1" type="ORF">UFOVP733_35</name>
    <name evidence="2" type="ORF">UFOVP743_24</name>
</gene>
<name>A0A6J5P128_9CAUD</name>
<accession>A0A6J5P128</accession>
<evidence type="ECO:0000313" key="1">
    <source>
        <dbReference type="EMBL" id="CAB4161214.1"/>
    </source>
</evidence>
<sequence>MKFSDIKFKTYPCECRLAKISKNIIVYEEDNGKFCIERKYYCDEDDDTYTEHTYHNKKSLLAVLNNFIKKEPQ</sequence>
<organism evidence="1">
    <name type="scientific">uncultured Caudovirales phage</name>
    <dbReference type="NCBI Taxonomy" id="2100421"/>
    <lineage>
        <taxon>Viruses</taxon>
        <taxon>Duplodnaviria</taxon>
        <taxon>Heunggongvirae</taxon>
        <taxon>Uroviricota</taxon>
        <taxon>Caudoviricetes</taxon>
        <taxon>Peduoviridae</taxon>
        <taxon>Maltschvirus</taxon>
        <taxon>Maltschvirus maltsch</taxon>
    </lineage>
</organism>
<reference evidence="1" key="1">
    <citation type="submission" date="2020-04" db="EMBL/GenBank/DDBJ databases">
        <authorList>
            <person name="Chiriac C."/>
            <person name="Salcher M."/>
            <person name="Ghai R."/>
            <person name="Kavagutti S V."/>
        </authorList>
    </citation>
    <scope>NUCLEOTIDE SEQUENCE</scope>
</reference>
<dbReference type="EMBL" id="LR798336">
    <property type="protein sequence ID" value="CAB5224881.1"/>
    <property type="molecule type" value="Genomic_DNA"/>
</dbReference>
<protein>
    <submittedName>
        <fullName evidence="1">Uncharacterized protein</fullName>
    </submittedName>
</protein>
<dbReference type="EMBL" id="LR796712">
    <property type="protein sequence ID" value="CAB4161214.1"/>
    <property type="molecule type" value="Genomic_DNA"/>
</dbReference>
<evidence type="ECO:0000313" key="2">
    <source>
        <dbReference type="EMBL" id="CAB5224881.1"/>
    </source>
</evidence>